<dbReference type="InterPro" id="IPR006311">
    <property type="entry name" value="TAT_signal"/>
</dbReference>
<dbReference type="RefSeq" id="WP_206727188.1">
    <property type="nucleotide sequence ID" value="NZ_CP071090.1"/>
</dbReference>
<evidence type="ECO:0000313" key="2">
    <source>
        <dbReference type="EMBL" id="QSQ25634.1"/>
    </source>
</evidence>
<dbReference type="EMBL" id="CP071090">
    <property type="protein sequence ID" value="QSQ25634.1"/>
    <property type="molecule type" value="Genomic_DNA"/>
</dbReference>
<accession>A0ABX7P588</accession>
<dbReference type="PROSITE" id="PS51318">
    <property type="entry name" value="TAT"/>
    <property type="match status" value="1"/>
</dbReference>
<feature type="domain" description="N,N-dimethylformamidase beta subunit-like C-terminal" evidence="1">
    <location>
        <begin position="104"/>
        <end position="491"/>
    </location>
</feature>
<organism evidence="2 3">
    <name type="scientific">Pyxidicoccus parkwayensis</name>
    <dbReference type="NCBI Taxonomy" id="2813578"/>
    <lineage>
        <taxon>Bacteria</taxon>
        <taxon>Pseudomonadati</taxon>
        <taxon>Myxococcota</taxon>
        <taxon>Myxococcia</taxon>
        <taxon>Myxococcales</taxon>
        <taxon>Cystobacterineae</taxon>
        <taxon>Myxococcaceae</taxon>
        <taxon>Pyxidicoccus</taxon>
    </lineage>
</organism>
<evidence type="ECO:0000259" key="1">
    <source>
        <dbReference type="Pfam" id="PF20254"/>
    </source>
</evidence>
<gene>
    <name evidence="2" type="ORF">JY651_12180</name>
</gene>
<name>A0ABX7P588_9BACT</name>
<evidence type="ECO:0000313" key="3">
    <source>
        <dbReference type="Proteomes" id="UP000662747"/>
    </source>
</evidence>
<dbReference type="Proteomes" id="UP000662747">
    <property type="component" value="Chromosome"/>
</dbReference>
<dbReference type="Pfam" id="PF20254">
    <property type="entry name" value="DMFA2_C"/>
    <property type="match status" value="1"/>
</dbReference>
<keyword evidence="3" id="KW-1185">Reference proteome</keyword>
<sequence>MKLTRRFVLKATAVTTTLASGLIPRASKADANPDDYLEMYSWPLSAFPNETIEFFIGNEGYAYQHAAGTNAPVPVTVMLTAEVTRMGDSSFSHTLTGSISAVLKPCTPTNPWAVGCDWSAAFTFTVPTGWPSGIYVMTVSNATQTASVPFVVKGHATGNHRALVILPSASDLAYNHWGPGSARIGRNLYNGPPPERIPYSPHVHALRPRLWDHNLPRYYQWAAWFTAMASTIGPVEYATNLDLHSDPAHLDKYRLVLTIGHDEYWSKEMRDNLEGFIANGGNVCFFSGNLCWWQVRFEPDTGLKEMISYKGAQLGPDPIIDCDTSRNTRTWDHLFHSATDTGPNRPEAVMTGVTFRTGAQIDFERKNVPALFAYNVNWPSYWLYRNTCVGSQFGLFNTANGMVSVVGYEVDATSEHTPHNFVLLAWTDNLLSFNTVTQDYDTWWINADTDRQTPARDAEGPQTCGHAHLGIYRRYGAVFTSASVDWQNGISDPNNPVAKITTNLFQRFLKPNAGAIPVQNPGFERWFDSAQAGGAPDGWILEGAGSVSRSNTTATNTSNSTLRVNASAGFTWISHYPLTCATGRYYRVGCWVKWTPPWFGNVSGPSVKLQSNNVLPGNLGGIDFVSASFDSVAAQHSADGSQWRFVSAVGKADPAEGASFIARVKLEVYGGIAEFDGVVVEDLGLIDGDWDRGLPVTNSRFATWNGTSFDAWYKEGAGAISQGTSPVGASLVVNAAAGQTWVSQPVDLVERRTFYRVGCWAKASGPGATLRLQSTNILPGNVGGVDFVTAEHSGSGQWEYIYCVARASDAEGVMFWPRVKLQVASGLVAEFSDVSIDIVGGSDDQGRLT</sequence>
<dbReference type="Gene3D" id="2.60.120.260">
    <property type="entry name" value="Galactose-binding domain-like"/>
    <property type="match status" value="2"/>
</dbReference>
<dbReference type="InterPro" id="IPR046540">
    <property type="entry name" value="DMFA2_C"/>
</dbReference>
<reference evidence="2 3" key="1">
    <citation type="submission" date="2021-02" db="EMBL/GenBank/DDBJ databases">
        <title>De Novo genome assembly of isolated myxobacteria.</title>
        <authorList>
            <person name="Stevens D.C."/>
        </authorList>
    </citation>
    <scope>NUCLEOTIDE SEQUENCE [LARGE SCALE GENOMIC DNA]</scope>
    <source>
        <strain evidence="3">SCPEA02</strain>
    </source>
</reference>
<protein>
    <recommendedName>
        <fullName evidence="1">N,N-dimethylformamidase beta subunit-like C-terminal domain-containing protein</fullName>
    </recommendedName>
</protein>
<proteinExistence type="predicted"/>